<evidence type="ECO:0000256" key="1">
    <source>
        <dbReference type="ARBA" id="ARBA00006217"/>
    </source>
</evidence>
<accession>A0A246WSV3</accession>
<evidence type="ECO:0000256" key="7">
    <source>
        <dbReference type="ARBA" id="ARBA00048348"/>
    </source>
</evidence>
<feature type="binding site" evidence="9">
    <location>
        <position position="49"/>
    </location>
    <ligand>
        <name>Zn(2+)</name>
        <dbReference type="ChEBI" id="CHEBI:29105"/>
    </ligand>
</feature>
<dbReference type="AlphaFoldDB" id="A0A246WSV3"/>
<dbReference type="PANTHER" id="PTHR11002">
    <property type="entry name" value="CARBONIC ANHYDRASE"/>
    <property type="match status" value="1"/>
</dbReference>
<dbReference type="SMART" id="SM00947">
    <property type="entry name" value="Pro_CA"/>
    <property type="match status" value="1"/>
</dbReference>
<feature type="binding site" evidence="9">
    <location>
        <position position="105"/>
    </location>
    <ligand>
        <name>Zn(2+)</name>
        <dbReference type="ChEBI" id="CHEBI:29105"/>
    </ligand>
</feature>
<dbReference type="InterPro" id="IPR001765">
    <property type="entry name" value="Carbonic_anhydrase"/>
</dbReference>
<dbReference type="SUPFAM" id="SSF53056">
    <property type="entry name" value="beta-carbonic anhydrase, cab"/>
    <property type="match status" value="1"/>
</dbReference>
<comment type="cofactor">
    <cofactor evidence="9">
        <name>Zn(2+)</name>
        <dbReference type="ChEBI" id="CHEBI:29105"/>
    </cofactor>
    <text evidence="9">Binds 1 zinc ion per subunit.</text>
</comment>
<name>A0A246WSV3_9BURK</name>
<evidence type="ECO:0000313" key="10">
    <source>
        <dbReference type="EMBL" id="OWY29523.1"/>
    </source>
</evidence>
<dbReference type="EC" id="4.2.1.1" evidence="2"/>
<evidence type="ECO:0000256" key="2">
    <source>
        <dbReference type="ARBA" id="ARBA00012925"/>
    </source>
</evidence>
<proteinExistence type="inferred from homology"/>
<evidence type="ECO:0000256" key="8">
    <source>
        <dbReference type="ARBA" id="ARBA00082533"/>
    </source>
</evidence>
<protein>
    <recommendedName>
        <fullName evidence="6">Carbonic anhydrase 2</fullName>
        <ecNumber evidence="2">4.2.1.1</ecNumber>
    </recommendedName>
    <alternativeName>
        <fullName evidence="8">Carbonate dehydratase 2</fullName>
    </alternativeName>
</protein>
<comment type="similarity">
    <text evidence="1">Belongs to the beta-class carbonic anhydrase family.</text>
</comment>
<dbReference type="GO" id="GO:0008270">
    <property type="term" value="F:zinc ion binding"/>
    <property type="evidence" value="ECO:0007669"/>
    <property type="project" value="InterPro"/>
</dbReference>
<dbReference type="CDD" id="cd00883">
    <property type="entry name" value="beta_CA_cladeA"/>
    <property type="match status" value="1"/>
</dbReference>
<dbReference type="GO" id="GO:0004089">
    <property type="term" value="F:carbonate dehydratase activity"/>
    <property type="evidence" value="ECO:0007669"/>
    <property type="project" value="UniProtKB-EC"/>
</dbReference>
<keyword evidence="3 9" id="KW-0479">Metal-binding</keyword>
<dbReference type="EMBL" id="NJGU01000005">
    <property type="protein sequence ID" value="OWY29523.1"/>
    <property type="molecule type" value="Genomic_DNA"/>
</dbReference>
<sequence length="228" mass="25731">MTTPSPQDMIQEQLLKGNRRWASEITARDPDFFTKLGAQRSPEYMWIGCSDNRVPANDLLGLLPGELFVHRNIANVVVHTDLNCLSVLQFAVDVLKVKHVIICGHYGCAGVSAALTRRRVGLADNWLQHVQDVHEKHAHCFHDDMTHTEQHDRLCELNVLEQLANICRTTIVSDAWERGQELSFYGLVYGVHDGLLRNLTKAIGNAEDCKSFLAEAVARYDDVRDVRS</sequence>
<feature type="binding site" evidence="9">
    <location>
        <position position="108"/>
    </location>
    <ligand>
        <name>Zn(2+)</name>
        <dbReference type="ChEBI" id="CHEBI:29105"/>
    </ligand>
</feature>
<dbReference type="RefSeq" id="WP_088751177.1">
    <property type="nucleotide sequence ID" value="NZ_NJGU01000005.1"/>
</dbReference>
<evidence type="ECO:0000256" key="4">
    <source>
        <dbReference type="ARBA" id="ARBA00022833"/>
    </source>
</evidence>
<dbReference type="Pfam" id="PF00484">
    <property type="entry name" value="Pro_CA"/>
    <property type="match status" value="1"/>
</dbReference>
<dbReference type="InterPro" id="IPR036874">
    <property type="entry name" value="Carbonic_anhydrase_sf"/>
</dbReference>
<keyword evidence="5" id="KW-0456">Lyase</keyword>
<feature type="binding site" evidence="9">
    <location>
        <position position="51"/>
    </location>
    <ligand>
        <name>Zn(2+)</name>
        <dbReference type="ChEBI" id="CHEBI:29105"/>
    </ligand>
</feature>
<reference evidence="10 11" key="1">
    <citation type="submission" date="2017-06" db="EMBL/GenBank/DDBJ databases">
        <title>Herbaspirillum phytohormonus sp. nov., isolated from the root nodule of Robinia pseudoacacia in lead-zinc mine.</title>
        <authorList>
            <person name="Fan M."/>
            <person name="Lin Y."/>
        </authorList>
    </citation>
    <scope>NUCLEOTIDE SEQUENCE [LARGE SCALE GENOMIC DNA]</scope>
    <source>
        <strain evidence="10 11">HZ10</strain>
    </source>
</reference>
<evidence type="ECO:0000256" key="5">
    <source>
        <dbReference type="ARBA" id="ARBA00023239"/>
    </source>
</evidence>
<dbReference type="FunFam" id="3.40.1050.10:FF:000001">
    <property type="entry name" value="Carbonic anhydrase"/>
    <property type="match status" value="1"/>
</dbReference>
<dbReference type="NCBIfam" id="NF007756">
    <property type="entry name" value="PRK10437.1"/>
    <property type="match status" value="1"/>
</dbReference>
<dbReference type="GO" id="GO:0015976">
    <property type="term" value="P:carbon utilization"/>
    <property type="evidence" value="ECO:0007669"/>
    <property type="project" value="TreeGrafter"/>
</dbReference>
<evidence type="ECO:0000256" key="3">
    <source>
        <dbReference type="ARBA" id="ARBA00022723"/>
    </source>
</evidence>
<gene>
    <name evidence="10" type="ORF">CEJ42_11530</name>
</gene>
<organism evidence="10 11">
    <name type="scientific">Herbaspirillum robiniae</name>
    <dbReference type="NCBI Taxonomy" id="2014887"/>
    <lineage>
        <taxon>Bacteria</taxon>
        <taxon>Pseudomonadati</taxon>
        <taxon>Pseudomonadota</taxon>
        <taxon>Betaproteobacteria</taxon>
        <taxon>Burkholderiales</taxon>
        <taxon>Oxalobacteraceae</taxon>
        <taxon>Herbaspirillum</taxon>
    </lineage>
</organism>
<comment type="caution">
    <text evidence="10">The sequence shown here is derived from an EMBL/GenBank/DDBJ whole genome shotgun (WGS) entry which is preliminary data.</text>
</comment>
<keyword evidence="4 9" id="KW-0862">Zinc</keyword>
<evidence type="ECO:0000313" key="11">
    <source>
        <dbReference type="Proteomes" id="UP000197596"/>
    </source>
</evidence>
<dbReference type="Proteomes" id="UP000197596">
    <property type="component" value="Unassembled WGS sequence"/>
</dbReference>
<evidence type="ECO:0000256" key="6">
    <source>
        <dbReference type="ARBA" id="ARBA00039351"/>
    </source>
</evidence>
<dbReference type="Gene3D" id="3.40.1050.10">
    <property type="entry name" value="Carbonic anhydrase"/>
    <property type="match status" value="1"/>
</dbReference>
<comment type="catalytic activity">
    <reaction evidence="7">
        <text>hydrogencarbonate + H(+) = CO2 + H2O</text>
        <dbReference type="Rhea" id="RHEA:10748"/>
        <dbReference type="ChEBI" id="CHEBI:15377"/>
        <dbReference type="ChEBI" id="CHEBI:15378"/>
        <dbReference type="ChEBI" id="CHEBI:16526"/>
        <dbReference type="ChEBI" id="CHEBI:17544"/>
        <dbReference type="EC" id="4.2.1.1"/>
    </reaction>
</comment>
<dbReference type="PANTHER" id="PTHR11002:SF76">
    <property type="entry name" value="CARBONIC ANHYDRASE"/>
    <property type="match status" value="1"/>
</dbReference>
<evidence type="ECO:0000256" key="9">
    <source>
        <dbReference type="PIRSR" id="PIRSR601765-1"/>
    </source>
</evidence>